<name>A0A8S5R179_9CAUD</name>
<evidence type="ECO:0000313" key="1">
    <source>
        <dbReference type="EMBL" id="DAE24914.1"/>
    </source>
</evidence>
<protein>
    <submittedName>
        <fullName evidence="1">Distal tail protein</fullName>
    </submittedName>
</protein>
<dbReference type="Gene3D" id="2.40.30.200">
    <property type="match status" value="1"/>
</dbReference>
<accession>A0A8S5R179</accession>
<reference evidence="1" key="1">
    <citation type="journal article" date="2021" name="Proc. Natl. Acad. Sci. U.S.A.">
        <title>A Catalog of Tens of Thousands of Viruses from Human Metagenomes Reveals Hidden Associations with Chronic Diseases.</title>
        <authorList>
            <person name="Tisza M.J."/>
            <person name="Buck C.B."/>
        </authorList>
    </citation>
    <scope>NUCLEOTIDE SEQUENCE</scope>
    <source>
        <strain evidence="1">Ctljn1</strain>
    </source>
</reference>
<proteinExistence type="predicted"/>
<sequence length="234" mass="26046">MIGNLIVGNVNCNDFGVYVTDSDVYASASPDFENIEIAGRNGDLHRNNHRFKNIEVEYPAVMSMNFAKNFDAFQTALLIQEGYVRLENTFQPNQYRLGRIKQGITPKVRNSQDIATFKIVFDCKPQKYLKSGEQKVMFSKSGTLNNPTANESYPLVRVYGKGTVTVGTAVIIINSAGTEFIDIDLETKQAFEGTDNRNGNIKVNQWGSLTSGDNTITLGTGITKVEVIPRWFVL</sequence>
<dbReference type="EMBL" id="BK015788">
    <property type="protein sequence ID" value="DAE24914.1"/>
    <property type="molecule type" value="Genomic_DNA"/>
</dbReference>
<organism evidence="1">
    <name type="scientific">Siphoviridae sp. ctljn1</name>
    <dbReference type="NCBI Taxonomy" id="2826448"/>
    <lineage>
        <taxon>Viruses</taxon>
        <taxon>Duplodnaviria</taxon>
        <taxon>Heunggongvirae</taxon>
        <taxon>Uroviricota</taxon>
        <taxon>Caudoviricetes</taxon>
    </lineage>
</organism>